<dbReference type="Gene3D" id="2.60.15.10">
    <property type="entry name" value="F0F1 ATP synthase delta/epsilon subunit, N-terminal"/>
    <property type="match status" value="1"/>
</dbReference>
<comment type="similarity">
    <text evidence="3 13 14">Belongs to the ATPase epsilon chain family.</text>
</comment>
<dbReference type="EMBL" id="SPMZ01000006">
    <property type="protein sequence ID" value="NMQ18033.1"/>
    <property type="molecule type" value="Genomic_DNA"/>
</dbReference>
<dbReference type="NCBIfam" id="TIGR01216">
    <property type="entry name" value="ATP_synt_epsi"/>
    <property type="match status" value="1"/>
</dbReference>
<dbReference type="PANTHER" id="PTHR13822:SF10">
    <property type="entry name" value="ATP SYNTHASE EPSILON CHAIN, CHLOROPLASTIC"/>
    <property type="match status" value="1"/>
</dbReference>
<evidence type="ECO:0000256" key="11">
    <source>
        <dbReference type="ARBA" id="ARBA00030215"/>
    </source>
</evidence>
<comment type="subunit">
    <text evidence="4 13 14">F-type ATPases have 2 components, CF(1) - the catalytic core - and CF(0) - the membrane proton channel. CF(1) has five subunits: alpha(3), beta(3), gamma(1), delta(1), epsilon(1). CF(0) has three main subunits: a, b and c.</text>
</comment>
<dbReference type="HAMAP" id="MF_00530">
    <property type="entry name" value="ATP_synth_epsil_bac"/>
    <property type="match status" value="1"/>
</dbReference>
<organism evidence="16 17">
    <name type="scientific">Candidatus Competibacter phosphatis</name>
    <dbReference type="NCBI Taxonomy" id="221280"/>
    <lineage>
        <taxon>Bacteria</taxon>
        <taxon>Pseudomonadati</taxon>
        <taxon>Pseudomonadota</taxon>
        <taxon>Gammaproteobacteria</taxon>
        <taxon>Candidatus Competibacteraceae</taxon>
        <taxon>Candidatus Competibacter</taxon>
    </lineage>
</organism>
<evidence type="ECO:0000256" key="3">
    <source>
        <dbReference type="ARBA" id="ARBA00005712"/>
    </source>
</evidence>
<dbReference type="InterPro" id="IPR036771">
    <property type="entry name" value="ATPsynth_dsu/esu_N"/>
</dbReference>
<evidence type="ECO:0000313" key="17">
    <source>
        <dbReference type="Proteomes" id="UP000760480"/>
    </source>
</evidence>
<keyword evidence="17" id="KW-1185">Reference proteome</keyword>
<evidence type="ECO:0000256" key="14">
    <source>
        <dbReference type="RuleBase" id="RU003656"/>
    </source>
</evidence>
<keyword evidence="13" id="KW-1003">Cell membrane</keyword>
<dbReference type="NCBIfam" id="NF001847">
    <property type="entry name" value="PRK00571.1-4"/>
    <property type="match status" value="1"/>
</dbReference>
<evidence type="ECO:0000256" key="2">
    <source>
        <dbReference type="ARBA" id="ARBA00004184"/>
    </source>
</evidence>
<evidence type="ECO:0000256" key="6">
    <source>
        <dbReference type="ARBA" id="ARBA00022448"/>
    </source>
</evidence>
<dbReference type="InterPro" id="IPR001469">
    <property type="entry name" value="ATP_synth_F1_dsu/esu"/>
</dbReference>
<keyword evidence="6 13" id="KW-0813">Transport</keyword>
<evidence type="ECO:0000256" key="10">
    <source>
        <dbReference type="ARBA" id="ARBA00023310"/>
    </source>
</evidence>
<feature type="domain" description="ATP synthase F1 complex delta/epsilon subunit N-terminal" evidence="15">
    <location>
        <begin position="5"/>
        <end position="84"/>
    </location>
</feature>
<evidence type="ECO:0000256" key="12">
    <source>
        <dbReference type="ARBA" id="ARBA00031795"/>
    </source>
</evidence>
<evidence type="ECO:0000256" key="5">
    <source>
        <dbReference type="ARBA" id="ARBA00014480"/>
    </source>
</evidence>
<keyword evidence="10 13" id="KW-0066">ATP synthesis</keyword>
<comment type="subcellular location">
    <subcellularLocation>
        <location evidence="13">Cell membrane</location>
        <topology evidence="13">Peripheral membrane protein</topology>
    </subcellularLocation>
    <subcellularLocation>
        <location evidence="2">Endomembrane system</location>
        <topology evidence="2">Peripheral membrane protein</topology>
    </subcellularLocation>
</comment>
<accession>A0ABX1TIL4</accession>
<gene>
    <name evidence="13" type="primary">atpC</name>
    <name evidence="16" type="ORF">E4P82_01770</name>
</gene>
<dbReference type="Proteomes" id="UP000760480">
    <property type="component" value="Unassembled WGS sequence"/>
</dbReference>
<evidence type="ECO:0000256" key="8">
    <source>
        <dbReference type="ARBA" id="ARBA00023136"/>
    </source>
</evidence>
<keyword evidence="7 13" id="KW-0406">Ion transport</keyword>
<reference evidence="16 17" key="1">
    <citation type="submission" date="2019-03" db="EMBL/GenBank/DDBJ databases">
        <title>Metabolic reconstructions from genomes of highly enriched 'Candidatus Accumulibacter' and 'Candidatus Competibacter' bioreactor populations.</title>
        <authorList>
            <person name="Annavajhala M.K."/>
            <person name="Welles L."/>
            <person name="Abbas B."/>
            <person name="Sorokin D."/>
            <person name="Park H."/>
            <person name="Van Loosdrecht M."/>
            <person name="Chandran K."/>
        </authorList>
    </citation>
    <scope>NUCLEOTIDE SEQUENCE [LARGE SCALE GENOMIC DNA]</scope>
    <source>
        <strain evidence="16 17">SBR_G</strain>
    </source>
</reference>
<name>A0ABX1TIL4_9GAMM</name>
<proteinExistence type="inferred from homology"/>
<dbReference type="SUPFAM" id="SSF51344">
    <property type="entry name" value="Epsilon subunit of F1F0-ATP synthase N-terminal domain"/>
    <property type="match status" value="1"/>
</dbReference>
<evidence type="ECO:0000256" key="9">
    <source>
        <dbReference type="ARBA" id="ARBA00023196"/>
    </source>
</evidence>
<dbReference type="CDD" id="cd12152">
    <property type="entry name" value="F1-ATPase_delta"/>
    <property type="match status" value="1"/>
</dbReference>
<evidence type="ECO:0000256" key="13">
    <source>
        <dbReference type="HAMAP-Rule" id="MF_00530"/>
    </source>
</evidence>
<sequence length="141" mass="15344">MAIKVHVDIVSAEKELFSGLAEMVVATAELGEVGILPGHSPFLARLKPGQVRVQLSSEEMQVFYISSGLLEVQPQIVTVLADYAENAANLDEAAAVRAREAARCTLLQCLSDMECARTLAEATAQLQAIDHLRRRGRRSIK</sequence>
<evidence type="ECO:0000313" key="16">
    <source>
        <dbReference type="EMBL" id="NMQ18033.1"/>
    </source>
</evidence>
<dbReference type="PANTHER" id="PTHR13822">
    <property type="entry name" value="ATP SYNTHASE DELTA/EPSILON CHAIN"/>
    <property type="match status" value="1"/>
</dbReference>
<keyword evidence="8 13" id="KW-0472">Membrane</keyword>
<evidence type="ECO:0000256" key="7">
    <source>
        <dbReference type="ARBA" id="ARBA00023065"/>
    </source>
</evidence>
<dbReference type="RefSeq" id="WP_169247291.1">
    <property type="nucleotide sequence ID" value="NZ_SPMZ01000006.1"/>
</dbReference>
<comment type="caution">
    <text evidence="16">The sequence shown here is derived from an EMBL/GenBank/DDBJ whole genome shotgun (WGS) entry which is preliminary data.</text>
</comment>
<evidence type="ECO:0000256" key="1">
    <source>
        <dbReference type="ARBA" id="ARBA00003543"/>
    </source>
</evidence>
<dbReference type="InterPro" id="IPR020546">
    <property type="entry name" value="ATP_synth_F1_dsu/esu_N"/>
</dbReference>
<keyword evidence="13" id="KW-0375">Hydrogen ion transport</keyword>
<evidence type="ECO:0000256" key="4">
    <source>
        <dbReference type="ARBA" id="ARBA00011648"/>
    </source>
</evidence>
<evidence type="ECO:0000259" key="15">
    <source>
        <dbReference type="Pfam" id="PF02823"/>
    </source>
</evidence>
<dbReference type="Pfam" id="PF02823">
    <property type="entry name" value="ATP-synt_DE_N"/>
    <property type="match status" value="1"/>
</dbReference>
<protein>
    <recommendedName>
        <fullName evidence="5 13">ATP synthase epsilon chain</fullName>
    </recommendedName>
    <alternativeName>
        <fullName evidence="12 13">ATP synthase F1 sector epsilon subunit</fullName>
    </alternativeName>
    <alternativeName>
        <fullName evidence="11 13">F-ATPase epsilon subunit</fullName>
    </alternativeName>
</protein>
<comment type="function">
    <text evidence="1 13">Produces ATP from ADP in the presence of a proton gradient across the membrane.</text>
</comment>
<keyword evidence="9 13" id="KW-0139">CF(1)</keyword>